<keyword evidence="9" id="KW-1185">Reference proteome</keyword>
<dbReference type="SUPFAM" id="SSF49478">
    <property type="entry name" value="Cna protein B-type domain"/>
    <property type="match status" value="1"/>
</dbReference>
<name>A0A7X2N3Y7_9FIRM</name>
<evidence type="ECO:0000259" key="7">
    <source>
        <dbReference type="Pfam" id="PF17802"/>
    </source>
</evidence>
<feature type="domain" description="SpaA-like prealbumin fold" evidence="7">
    <location>
        <begin position="378"/>
        <end position="473"/>
    </location>
</feature>
<keyword evidence="5" id="KW-0472">Membrane</keyword>
<protein>
    <submittedName>
        <fullName evidence="8">Isopeptide-forming domain-containing fimbrial protein</fullName>
    </submittedName>
</protein>
<dbReference type="InterPro" id="IPR026466">
    <property type="entry name" value="Fim_isopep_form_D2_dom"/>
</dbReference>
<keyword evidence="5" id="KW-1133">Transmembrane helix</keyword>
<organism evidence="8 9">
    <name type="scientific">Floccifex porci</name>
    <dbReference type="NCBI Taxonomy" id="2606629"/>
    <lineage>
        <taxon>Bacteria</taxon>
        <taxon>Bacillati</taxon>
        <taxon>Bacillota</taxon>
        <taxon>Erysipelotrichia</taxon>
        <taxon>Erysipelotrichales</taxon>
        <taxon>Erysipelotrichaceae</taxon>
        <taxon>Floccifex</taxon>
    </lineage>
</organism>
<keyword evidence="1" id="KW-0134">Cell wall</keyword>
<keyword evidence="3" id="KW-0732">Signal</keyword>
<evidence type="ECO:0000256" key="2">
    <source>
        <dbReference type="ARBA" id="ARBA00022525"/>
    </source>
</evidence>
<dbReference type="EMBL" id="VUMM01000017">
    <property type="protein sequence ID" value="MSS01995.1"/>
    <property type="molecule type" value="Genomic_DNA"/>
</dbReference>
<dbReference type="RefSeq" id="WP_154460784.1">
    <property type="nucleotide sequence ID" value="NZ_VUMM01000017.1"/>
</dbReference>
<dbReference type="NCBIfam" id="TIGR01167">
    <property type="entry name" value="LPXTG_anchor"/>
    <property type="match status" value="1"/>
</dbReference>
<evidence type="ECO:0000259" key="6">
    <source>
        <dbReference type="Pfam" id="PF00746"/>
    </source>
</evidence>
<dbReference type="Pfam" id="PF00746">
    <property type="entry name" value="Gram_pos_anchor"/>
    <property type="match status" value="1"/>
</dbReference>
<dbReference type="Gene3D" id="2.60.40.10">
    <property type="entry name" value="Immunoglobulins"/>
    <property type="match status" value="1"/>
</dbReference>
<dbReference type="Pfam" id="PF17802">
    <property type="entry name" value="SpaA"/>
    <property type="match status" value="1"/>
</dbReference>
<reference evidence="8 9" key="1">
    <citation type="submission" date="2019-08" db="EMBL/GenBank/DDBJ databases">
        <title>In-depth cultivation of the pig gut microbiome towards novel bacterial diversity and tailored functional studies.</title>
        <authorList>
            <person name="Wylensek D."/>
            <person name="Hitch T.C.A."/>
            <person name="Clavel T."/>
        </authorList>
    </citation>
    <scope>NUCLEOTIDE SEQUENCE [LARGE SCALE GENOMIC DNA]</scope>
    <source>
        <strain evidence="8 9">LKV-178-WT-2G</strain>
    </source>
</reference>
<dbReference type="InterPro" id="IPR041033">
    <property type="entry name" value="SpaA_PFL_dom_1"/>
</dbReference>
<evidence type="ECO:0000313" key="9">
    <source>
        <dbReference type="Proteomes" id="UP000470082"/>
    </source>
</evidence>
<feature type="transmembrane region" description="Helical" evidence="5">
    <location>
        <begin position="546"/>
        <end position="565"/>
    </location>
</feature>
<dbReference type="InterPro" id="IPR013783">
    <property type="entry name" value="Ig-like_fold"/>
</dbReference>
<dbReference type="PROSITE" id="PS51257">
    <property type="entry name" value="PROKAR_LIPOPROTEIN"/>
    <property type="match status" value="1"/>
</dbReference>
<evidence type="ECO:0000256" key="5">
    <source>
        <dbReference type="SAM" id="Phobius"/>
    </source>
</evidence>
<sequence length="574" mass="64548">MKKKNIIKKIAIASTLQLSLGGCILNALNTYPICAYENINTVNGIVDYNNGQAKIRILPNGNQSLVSKQFAVYKLFQAQISNTSINYFYNEEYKDVIEDVVSNRLNKDSISEYEVIDYIQSLEDHSSSLRELIEEIRDQLVSQGYSSDTFTVTNTLEDGSIEIQGLQPGYYMIDEITSVQDTHSAASLILLDTADDSCDIQIKSDYPSIIKKIEEDDLNIGWNDIGDYEIGQSIPYKYETYIPDIKAYNTYKMIFHDIMDEALTFDSDSVQIQISDSEKTYTVPSNQYSIVENTDNESFIVQISDIKSIIDQQFSNGYGQKVLFTYNAYLNEKAKDRSGRAGFENKVALEFSNNPDTDGTNDTGMTPWDSVVCFTYQINAVKTNEENQSLQGAKFRLYRDENGTQEIKLKKVENVYVVMNEDYLSNAESDEMISDENGLFNISGLDQGTYYLKETQAPDGYRKIQDSIKIVITPEFTTDRNSYYENQGASDQVLETLSANCEIKQFLNGLLNSGSKALQTDVQTGSIQLKIVNQTGSKLPVTGSSMTLILLAGGSLLMIAGLYNLRKQKNEKLD</sequence>
<dbReference type="InterPro" id="IPR019931">
    <property type="entry name" value="LPXTG_anchor"/>
</dbReference>
<gene>
    <name evidence="8" type="ORF">FYJ50_07820</name>
</gene>
<evidence type="ECO:0000256" key="4">
    <source>
        <dbReference type="ARBA" id="ARBA00023088"/>
    </source>
</evidence>
<evidence type="ECO:0000256" key="1">
    <source>
        <dbReference type="ARBA" id="ARBA00022512"/>
    </source>
</evidence>
<proteinExistence type="predicted"/>
<evidence type="ECO:0000256" key="3">
    <source>
        <dbReference type="ARBA" id="ARBA00022729"/>
    </source>
</evidence>
<dbReference type="Gene3D" id="2.60.40.740">
    <property type="match status" value="1"/>
</dbReference>
<accession>A0A7X2N3Y7</accession>
<evidence type="ECO:0000313" key="8">
    <source>
        <dbReference type="EMBL" id="MSS01995.1"/>
    </source>
</evidence>
<dbReference type="NCBIfam" id="TIGR04226">
    <property type="entry name" value="RrgB_K2N_iso_D2"/>
    <property type="match status" value="1"/>
</dbReference>
<dbReference type="AlphaFoldDB" id="A0A7X2N3Y7"/>
<keyword evidence="4" id="KW-0572">Peptidoglycan-anchor</keyword>
<keyword evidence="5" id="KW-0812">Transmembrane</keyword>
<dbReference type="Proteomes" id="UP000470082">
    <property type="component" value="Unassembled WGS sequence"/>
</dbReference>
<comment type="caution">
    <text evidence="8">The sequence shown here is derived from an EMBL/GenBank/DDBJ whole genome shotgun (WGS) entry which is preliminary data.</text>
</comment>
<feature type="domain" description="Gram-positive cocci surface proteins LPxTG" evidence="6">
    <location>
        <begin position="532"/>
        <end position="568"/>
    </location>
</feature>
<keyword evidence="2" id="KW-0964">Secreted</keyword>